<name>A0A6J6QB15_9ZZZZ</name>
<dbReference type="EMBL" id="CAEZTY010000025">
    <property type="protein sequence ID" value="CAB4584058.1"/>
    <property type="molecule type" value="Genomic_DNA"/>
</dbReference>
<organism evidence="3">
    <name type="scientific">freshwater metagenome</name>
    <dbReference type="NCBI Taxonomy" id="449393"/>
    <lineage>
        <taxon>unclassified sequences</taxon>
        <taxon>metagenomes</taxon>
        <taxon>ecological metagenomes</taxon>
    </lineage>
</organism>
<evidence type="ECO:0000313" key="3">
    <source>
        <dbReference type="EMBL" id="CAB4706613.1"/>
    </source>
</evidence>
<dbReference type="AlphaFoldDB" id="A0A6J6QB15"/>
<dbReference type="SUPFAM" id="SSF49319">
    <property type="entry name" value="Actinoxanthin-like"/>
    <property type="match status" value="1"/>
</dbReference>
<proteinExistence type="predicted"/>
<feature type="region of interest" description="Disordered" evidence="1">
    <location>
        <begin position="31"/>
        <end position="84"/>
    </location>
</feature>
<dbReference type="InterPro" id="IPR027273">
    <property type="entry name" value="Neocarzinostatin-like"/>
</dbReference>
<evidence type="ECO:0000256" key="1">
    <source>
        <dbReference type="SAM" id="MobiDB-lite"/>
    </source>
</evidence>
<reference evidence="3" key="1">
    <citation type="submission" date="2020-05" db="EMBL/GenBank/DDBJ databases">
        <authorList>
            <person name="Chiriac C."/>
            <person name="Salcher M."/>
            <person name="Ghai R."/>
            <person name="Kavagutti S V."/>
        </authorList>
    </citation>
    <scope>NUCLEOTIDE SEQUENCE</scope>
</reference>
<evidence type="ECO:0000313" key="2">
    <source>
        <dbReference type="EMBL" id="CAB4584058.1"/>
    </source>
</evidence>
<protein>
    <submittedName>
        <fullName evidence="3">Unannotated protein</fullName>
    </submittedName>
</protein>
<sequence>MRNRRLPVIGAVVAVAVVVVALAIISTRGASTSQAASRDSGEATTADSAGAATTSSVTPVLTTTPEPTGPYTTPMMPMSVSVSKTSGLHSGDVVSVTATPSNGSQAFGVEARLCRGDASIQFDGQMLPTRAGLCISKPFSDGTDSFIEVLNKPPYGPIVVTFRVGTGSQTFGLQDGTQSTITCDATHPCQLVLKMQYPNGFGFQGFPLVFG</sequence>
<dbReference type="EMBL" id="CAEZXY010000029">
    <property type="protein sequence ID" value="CAB4706613.1"/>
    <property type="molecule type" value="Genomic_DNA"/>
</dbReference>
<accession>A0A6J6QB15</accession>
<feature type="compositionally biased region" description="Low complexity" evidence="1">
    <location>
        <begin position="43"/>
        <end position="78"/>
    </location>
</feature>
<gene>
    <name evidence="2" type="ORF">UFOPK1762_00853</name>
    <name evidence="3" type="ORF">UFOPK2624_00854</name>
</gene>